<dbReference type="InterPro" id="IPR011712">
    <property type="entry name" value="Sig_transdc_His_kin_sub3_dim/P"/>
</dbReference>
<dbReference type="SUPFAM" id="SSF55874">
    <property type="entry name" value="ATPase domain of HSP90 chaperone/DNA topoisomerase II/histidine kinase"/>
    <property type="match status" value="1"/>
</dbReference>
<sequence length="516" mass="55821">MASLLIGASTLIYSAALTDRDERIARLPETAARLSQLLDREIETTLARLVGLSTSPALLDDDLKNFHRQMTITPIPKGTVLAISDTTRQLANSMMPYGTALPELSAYTPQPLFFERLETEGKYISSRVYGPVAKVNAVTVSMKIPDDTGQMKYILTTAILSDRLAELMRAAGAATPGGRIILFDAMAQELAGFPGQGAELPIPEIAGAARLDGRGVLSNQAGRAVVVGYDRSAVTDWTVAATATEAWINAPVSHARRVLAVMFAIVLAIAAAIVIVLRNRVARPFGAMMEELGDARREIADLGNTLLVARTEEHRRIAQELHDTTAQKLVAADLHLQSMGRKVTASELERAQIPVIRGLLSQAMDELRTFSFLLRFDQQEGAGFKDALEALVKGFCDRADLACRTEFPEWLDRIDECTQTVLLRVTREALSNVYRHAKARSVFASASRDYSSYVLTIEDDGVGGISYPTVGTPRPCGLGISGMAAALAERGGQLQIAALPKGTRLVARAPRGVQHE</sequence>
<dbReference type="CDD" id="cd16917">
    <property type="entry name" value="HATPase_UhpB-NarQ-NarX-like"/>
    <property type="match status" value="1"/>
</dbReference>
<name>A0ABX7JGM4_9RHOB</name>
<keyword evidence="4" id="KW-1133">Transmembrane helix</keyword>
<evidence type="ECO:0000256" key="2">
    <source>
        <dbReference type="ARBA" id="ARBA00022777"/>
    </source>
</evidence>
<dbReference type="PANTHER" id="PTHR24421">
    <property type="entry name" value="NITRATE/NITRITE SENSOR PROTEIN NARX-RELATED"/>
    <property type="match status" value="1"/>
</dbReference>
<evidence type="ECO:0000259" key="5">
    <source>
        <dbReference type="Pfam" id="PF07730"/>
    </source>
</evidence>
<organism evidence="6 7">
    <name type="scientific">Paracoccus methylovorus</name>
    <dbReference type="NCBI Taxonomy" id="2812658"/>
    <lineage>
        <taxon>Bacteria</taxon>
        <taxon>Pseudomonadati</taxon>
        <taxon>Pseudomonadota</taxon>
        <taxon>Alphaproteobacteria</taxon>
        <taxon>Rhodobacterales</taxon>
        <taxon>Paracoccaceae</taxon>
        <taxon>Paracoccus</taxon>
    </lineage>
</organism>
<evidence type="ECO:0000313" key="6">
    <source>
        <dbReference type="EMBL" id="QRZ12874.1"/>
    </source>
</evidence>
<dbReference type="Gene3D" id="1.20.5.1930">
    <property type="match status" value="1"/>
</dbReference>
<dbReference type="InterPro" id="IPR050482">
    <property type="entry name" value="Sensor_HK_TwoCompSys"/>
</dbReference>
<keyword evidence="7" id="KW-1185">Reference proteome</keyword>
<reference evidence="6 7" key="1">
    <citation type="submission" date="2021-02" db="EMBL/GenBank/DDBJ databases">
        <title>Paracoccus methylovroum sp.nov., a new methanol and methylamine utilizing methylotrophic denitrifer.</title>
        <authorList>
            <person name="Timsy T."/>
            <person name="Behrendt U."/>
            <person name="Ulrich A."/>
            <person name="Spanner T."/>
            <person name="Foesel B.U."/>
            <person name="Horn M.A."/>
            <person name="Kolb S."/>
        </authorList>
    </citation>
    <scope>NUCLEOTIDE SEQUENCE [LARGE SCALE GENOMIC DNA]</scope>
    <source>
        <strain evidence="6 7">H4-D09</strain>
    </source>
</reference>
<keyword evidence="2" id="KW-0418">Kinase</keyword>
<protein>
    <recommendedName>
        <fullName evidence="5">Signal transduction histidine kinase subgroup 3 dimerisation and phosphoacceptor domain-containing protein</fullName>
    </recommendedName>
</protein>
<dbReference type="EMBL" id="CP070368">
    <property type="protein sequence ID" value="QRZ12874.1"/>
    <property type="molecule type" value="Genomic_DNA"/>
</dbReference>
<feature type="transmembrane region" description="Helical" evidence="4">
    <location>
        <begin position="258"/>
        <end position="277"/>
    </location>
</feature>
<evidence type="ECO:0000313" key="7">
    <source>
        <dbReference type="Proteomes" id="UP000663629"/>
    </source>
</evidence>
<evidence type="ECO:0000256" key="1">
    <source>
        <dbReference type="ARBA" id="ARBA00022679"/>
    </source>
</evidence>
<keyword evidence="1" id="KW-0808">Transferase</keyword>
<accession>A0ABX7JGM4</accession>
<keyword evidence="3" id="KW-0902">Two-component regulatory system</keyword>
<feature type="domain" description="Signal transduction histidine kinase subgroup 3 dimerisation and phosphoacceptor" evidence="5">
    <location>
        <begin position="313"/>
        <end position="375"/>
    </location>
</feature>
<dbReference type="Proteomes" id="UP000663629">
    <property type="component" value="Chromosome 1"/>
</dbReference>
<dbReference type="Pfam" id="PF07730">
    <property type="entry name" value="HisKA_3"/>
    <property type="match status" value="1"/>
</dbReference>
<gene>
    <name evidence="6" type="ORF">JWJ88_09755</name>
</gene>
<dbReference type="Gene3D" id="3.30.565.10">
    <property type="entry name" value="Histidine kinase-like ATPase, C-terminal domain"/>
    <property type="match status" value="1"/>
</dbReference>
<keyword evidence="4" id="KW-0812">Transmembrane</keyword>
<dbReference type="InterPro" id="IPR036890">
    <property type="entry name" value="HATPase_C_sf"/>
</dbReference>
<dbReference type="PANTHER" id="PTHR24421:SF58">
    <property type="entry name" value="SIGNAL TRANSDUCTION HISTIDINE-PROTEIN KINASE_PHOSPHATASE UHPB"/>
    <property type="match status" value="1"/>
</dbReference>
<keyword evidence="4" id="KW-0472">Membrane</keyword>
<evidence type="ECO:0000256" key="4">
    <source>
        <dbReference type="SAM" id="Phobius"/>
    </source>
</evidence>
<evidence type="ECO:0000256" key="3">
    <source>
        <dbReference type="ARBA" id="ARBA00023012"/>
    </source>
</evidence>
<proteinExistence type="predicted"/>